<dbReference type="SUPFAM" id="SSF48452">
    <property type="entry name" value="TPR-like"/>
    <property type="match status" value="1"/>
</dbReference>
<dbReference type="EMBL" id="KL662100">
    <property type="protein sequence ID" value="KFM23791.1"/>
    <property type="molecule type" value="Genomic_DNA"/>
</dbReference>
<dbReference type="OrthoDB" id="412869at2759"/>
<evidence type="ECO:0000256" key="2">
    <source>
        <dbReference type="ARBA" id="ARBA00022679"/>
    </source>
</evidence>
<dbReference type="RefSeq" id="XP_011396669.1">
    <property type="nucleotide sequence ID" value="XM_011398367.1"/>
</dbReference>
<dbReference type="InterPro" id="IPR019734">
    <property type="entry name" value="TPR_rpt"/>
</dbReference>
<keyword evidence="2" id="KW-0808">Transferase</keyword>
<feature type="repeat" description="TPR" evidence="4">
    <location>
        <begin position="108"/>
        <end position="141"/>
    </location>
</feature>
<evidence type="ECO:0000256" key="3">
    <source>
        <dbReference type="ARBA" id="ARBA00022691"/>
    </source>
</evidence>
<dbReference type="Gene3D" id="1.25.40.10">
    <property type="entry name" value="Tetratricopeptide repeat domain"/>
    <property type="match status" value="1"/>
</dbReference>
<evidence type="ECO:0000256" key="1">
    <source>
        <dbReference type="ARBA" id="ARBA00022603"/>
    </source>
</evidence>
<dbReference type="Proteomes" id="UP000028924">
    <property type="component" value="Unassembled WGS sequence"/>
</dbReference>
<dbReference type="GO" id="GO:0008168">
    <property type="term" value="F:methyltransferase activity"/>
    <property type="evidence" value="ECO:0007669"/>
    <property type="project" value="UniProtKB-KW"/>
</dbReference>
<dbReference type="GO" id="GO:0005737">
    <property type="term" value="C:cytoplasm"/>
    <property type="evidence" value="ECO:0007669"/>
    <property type="project" value="TreeGrafter"/>
</dbReference>
<accession>A0A087SDI7</accession>
<keyword evidence="6" id="KW-1185">Reference proteome</keyword>
<dbReference type="SMART" id="SM00028">
    <property type="entry name" value="TPR"/>
    <property type="match status" value="2"/>
</dbReference>
<keyword evidence="1" id="KW-0489">Methyltransferase</keyword>
<keyword evidence="4" id="KW-0802">TPR repeat</keyword>
<dbReference type="Gene3D" id="1.10.220.160">
    <property type="match status" value="1"/>
</dbReference>
<dbReference type="PROSITE" id="PS50005">
    <property type="entry name" value="TPR"/>
    <property type="match status" value="1"/>
</dbReference>
<dbReference type="STRING" id="3075.A0A087SDI7"/>
<proteinExistence type="predicted"/>
<dbReference type="KEGG" id="apro:F751_5848"/>
<evidence type="ECO:0000256" key="4">
    <source>
        <dbReference type="PROSITE-ProRule" id="PRU00339"/>
    </source>
</evidence>
<dbReference type="eggNOG" id="KOG2084">
    <property type="taxonomic scope" value="Eukaryota"/>
</dbReference>
<keyword evidence="5" id="KW-0675">Receptor</keyword>
<dbReference type="GO" id="GO:0005634">
    <property type="term" value="C:nucleus"/>
    <property type="evidence" value="ECO:0007669"/>
    <property type="project" value="TreeGrafter"/>
</dbReference>
<sequence>MAGIGGLLDSLRADVSLGTRPAAGQEGDEETYITAVWDALCRHRHLETILNQLLDRSVPGACPDHERALRHKDAGNSFFKAGLYEDATKEYDECLHWLDARAWPVQAAQAYSNRALCWLRRGQATAAEEDAGQALTLDPANAKAAFRRSSARMALEDWPGALVDALAAQASAPGPDVEAAASALAGLACGTHLFSAEERLVAAAAACLAALCWAGAEGRSLRAEDEAPLLGLATAVFRASGQVRLNAFGLHPPWNSGRDTAYAQAVYPTASLANHACRPSISVYFDGLTLCMNAVAATSAGTPLWHCYGASAAAMSRPQRRAILEGTYGFRCACRDCVNGSEEEDAELTGLRCPFTPGCTGSVLVPTRLPARLTSAWEVPAGSGVCSRCRKDGTDPAHRTSLERAVGALAGVARQVEALELHMAGLAERGAWTHPEVDEAVQSLREGLQVHWRCLPRRSLASVPLLKYLARFHLARGERGDGTAAVLCTLSTLRARFPRESSEGAAATAEAAAALEAVRGATGAGPTSPALRRHAYLEGTGLGGRAAEALLHELEDARRLPDATSELAVWFGEGGAGALLDHIRALVGLSPHARATSRAGDFV</sequence>
<dbReference type="InterPro" id="IPR011990">
    <property type="entry name" value="TPR-like_helical_dom_sf"/>
</dbReference>
<protein>
    <submittedName>
        <fullName evidence="5">Mitochondrial import receptor subunit TOM34</fullName>
    </submittedName>
</protein>
<name>A0A087SDI7_AUXPR</name>
<reference evidence="5 6" key="1">
    <citation type="journal article" date="2014" name="BMC Genomics">
        <title>Oil accumulation mechanisms of the oleaginous microalga Chlorella protothecoides revealed through its genome, transcriptomes, and proteomes.</title>
        <authorList>
            <person name="Gao C."/>
            <person name="Wang Y."/>
            <person name="Shen Y."/>
            <person name="Yan D."/>
            <person name="He X."/>
            <person name="Dai J."/>
            <person name="Wu Q."/>
        </authorList>
    </citation>
    <scope>NUCLEOTIDE SEQUENCE [LARGE SCALE GENOMIC DNA]</scope>
    <source>
        <strain evidence="5 6">0710</strain>
    </source>
</reference>
<keyword evidence="3" id="KW-0949">S-adenosyl-L-methionine</keyword>
<dbReference type="GO" id="GO:0042826">
    <property type="term" value="F:histone deacetylase binding"/>
    <property type="evidence" value="ECO:0007669"/>
    <property type="project" value="TreeGrafter"/>
</dbReference>
<dbReference type="InterPro" id="IPR046341">
    <property type="entry name" value="SET_dom_sf"/>
</dbReference>
<dbReference type="Gene3D" id="2.170.270.10">
    <property type="entry name" value="SET domain"/>
    <property type="match status" value="1"/>
</dbReference>
<dbReference type="AlphaFoldDB" id="A0A087SDI7"/>
<gene>
    <name evidence="5" type="ORF">F751_5848</name>
</gene>
<dbReference type="InterPro" id="IPR052097">
    <property type="entry name" value="SET-MYND_domain_protein"/>
</dbReference>
<dbReference type="GO" id="GO:0032259">
    <property type="term" value="P:methylation"/>
    <property type="evidence" value="ECO:0007669"/>
    <property type="project" value="UniProtKB-KW"/>
</dbReference>
<dbReference type="GeneID" id="23617239"/>
<dbReference type="eggNOG" id="KOG1124">
    <property type="taxonomic scope" value="Eukaryota"/>
</dbReference>
<evidence type="ECO:0000313" key="5">
    <source>
        <dbReference type="EMBL" id="KFM23791.1"/>
    </source>
</evidence>
<dbReference type="PANTHER" id="PTHR46165:SF2">
    <property type="entry name" value="SET AND MYND DOMAIN-CONTAINING PROTEIN 4"/>
    <property type="match status" value="1"/>
</dbReference>
<dbReference type="PANTHER" id="PTHR46165">
    <property type="entry name" value="SET AND MYND DOMAIN-CONTAINING PROTEIN 4"/>
    <property type="match status" value="1"/>
</dbReference>
<organism evidence="5 6">
    <name type="scientific">Auxenochlorella protothecoides</name>
    <name type="common">Green microalga</name>
    <name type="synonym">Chlorella protothecoides</name>
    <dbReference type="NCBI Taxonomy" id="3075"/>
    <lineage>
        <taxon>Eukaryota</taxon>
        <taxon>Viridiplantae</taxon>
        <taxon>Chlorophyta</taxon>
        <taxon>core chlorophytes</taxon>
        <taxon>Trebouxiophyceae</taxon>
        <taxon>Chlorellales</taxon>
        <taxon>Chlorellaceae</taxon>
        <taxon>Auxenochlorella</taxon>
    </lineage>
</organism>
<dbReference type="SUPFAM" id="SSF82199">
    <property type="entry name" value="SET domain"/>
    <property type="match status" value="1"/>
</dbReference>
<evidence type="ECO:0000313" key="6">
    <source>
        <dbReference type="Proteomes" id="UP000028924"/>
    </source>
</evidence>